<protein>
    <submittedName>
        <fullName evidence="2">NAD(P)H-dependent oxidoreductase</fullName>
    </submittedName>
</protein>
<keyword evidence="3" id="KW-1185">Reference proteome</keyword>
<comment type="caution">
    <text evidence="2">The sequence shown here is derived from an EMBL/GenBank/DDBJ whole genome shotgun (WGS) entry which is preliminary data.</text>
</comment>
<evidence type="ECO:0000313" key="2">
    <source>
        <dbReference type="EMBL" id="MCR6544155.1"/>
    </source>
</evidence>
<organism evidence="2 3">
    <name type="scientific">Dehalobacterium formicoaceticum</name>
    <dbReference type="NCBI Taxonomy" id="51515"/>
    <lineage>
        <taxon>Bacteria</taxon>
        <taxon>Bacillati</taxon>
        <taxon>Bacillota</taxon>
        <taxon>Clostridia</taxon>
        <taxon>Eubacteriales</taxon>
        <taxon>Peptococcaceae</taxon>
        <taxon>Dehalobacterium</taxon>
    </lineage>
</organism>
<dbReference type="InterPro" id="IPR005025">
    <property type="entry name" value="FMN_Rdtase-like_dom"/>
</dbReference>
<dbReference type="Gene3D" id="3.40.50.360">
    <property type="match status" value="1"/>
</dbReference>
<dbReference type="EMBL" id="JANPWE010000001">
    <property type="protein sequence ID" value="MCR6544155.1"/>
    <property type="molecule type" value="Genomic_DNA"/>
</dbReference>
<dbReference type="RefSeq" id="WP_257911696.1">
    <property type="nucleotide sequence ID" value="NZ_JANPWE010000001.1"/>
</dbReference>
<dbReference type="SUPFAM" id="SSF52218">
    <property type="entry name" value="Flavoproteins"/>
    <property type="match status" value="1"/>
</dbReference>
<reference evidence="2 3" key="1">
    <citation type="submission" date="2022-08" db="EMBL/GenBank/DDBJ databases">
        <title>Proteogenomics of the novel Dehalobacterium formicoaceticum strain EZ94 highlights a key role of methyltransferases during anaerobic dichloromethane degradation.</title>
        <authorList>
            <person name="Wasmund K."/>
        </authorList>
    </citation>
    <scope>NUCLEOTIDE SEQUENCE [LARGE SCALE GENOMIC DNA]</scope>
    <source>
        <strain evidence="2 3">EZ94</strain>
    </source>
</reference>
<dbReference type="Pfam" id="PF03358">
    <property type="entry name" value="FMN_red"/>
    <property type="match status" value="1"/>
</dbReference>
<sequence>MTQQKILLLNGSPRKKGTSFSFARTIKILTEKQGHEGDIIHIIDYFNQKKDFSDLKVIIPQYDIIGLITPLYVDTLPYPVIWFLEELTWQASDLLRNKRFFALGQCGFPNVKLCESLLESCRFFAEETEMKWLGGLGYGGGSIIDGALLENLGKKGEKITHAFQIALDDLFADRKISFQVQELLTVNIPPILYTPLAAFLNFRAKQNAQKFGVKDLSRKFYLE</sequence>
<gene>
    <name evidence="2" type="ORF">NVS47_01280</name>
</gene>
<evidence type="ECO:0000259" key="1">
    <source>
        <dbReference type="Pfam" id="PF03358"/>
    </source>
</evidence>
<proteinExistence type="predicted"/>
<evidence type="ECO:0000313" key="3">
    <source>
        <dbReference type="Proteomes" id="UP001524944"/>
    </source>
</evidence>
<dbReference type="InterPro" id="IPR029039">
    <property type="entry name" value="Flavoprotein-like_sf"/>
</dbReference>
<feature type="domain" description="NADPH-dependent FMN reductase-like" evidence="1">
    <location>
        <begin position="5"/>
        <end position="103"/>
    </location>
</feature>
<name>A0ABT1XZW3_9FIRM</name>
<accession>A0ABT1XZW3</accession>
<dbReference type="Proteomes" id="UP001524944">
    <property type="component" value="Unassembled WGS sequence"/>
</dbReference>